<proteinExistence type="predicted"/>
<protein>
    <recommendedName>
        <fullName evidence="3">TIM barrel protein</fullName>
    </recommendedName>
</protein>
<evidence type="ECO:0008006" key="3">
    <source>
        <dbReference type="Google" id="ProtNLM"/>
    </source>
</evidence>
<evidence type="ECO:0000313" key="2">
    <source>
        <dbReference type="Proteomes" id="UP000502498"/>
    </source>
</evidence>
<dbReference type="RefSeq" id="WP_172991035.1">
    <property type="nucleotide sequence ID" value="NZ_CP054038.1"/>
</dbReference>
<evidence type="ECO:0000313" key="1">
    <source>
        <dbReference type="EMBL" id="QKJ20610.1"/>
    </source>
</evidence>
<dbReference type="AlphaFoldDB" id="A0A7D4PP78"/>
<dbReference type="EMBL" id="CP054038">
    <property type="protein sequence ID" value="QKJ20610.1"/>
    <property type="molecule type" value="Genomic_DNA"/>
</dbReference>
<organism evidence="1 2">
    <name type="scientific">Microbacterium hominis</name>
    <dbReference type="NCBI Taxonomy" id="162426"/>
    <lineage>
        <taxon>Bacteria</taxon>
        <taxon>Bacillati</taxon>
        <taxon>Actinomycetota</taxon>
        <taxon>Actinomycetes</taxon>
        <taxon>Micrococcales</taxon>
        <taxon>Microbacteriaceae</taxon>
        <taxon>Microbacterium</taxon>
    </lineage>
</organism>
<reference evidence="1 2" key="1">
    <citation type="submission" date="2020-05" db="EMBL/GenBank/DDBJ databases">
        <title>Strain PA2F3 complete genome.</title>
        <authorList>
            <person name="Kim Y.-S."/>
            <person name="Kim S.-J."/>
            <person name="Jung H.-k."/>
            <person name="Kim S.-E."/>
            <person name="Kim K.-H."/>
        </authorList>
    </citation>
    <scope>NUCLEOTIDE SEQUENCE [LARGE SCALE GENOMIC DNA]</scope>
    <source>
        <strain evidence="1 2">PA2F3</strain>
    </source>
</reference>
<dbReference type="Proteomes" id="UP000502498">
    <property type="component" value="Chromosome"/>
</dbReference>
<name>A0A7D4PP78_9MICO</name>
<sequence>MNIWFARAAWLWAEASAPARPDELAAFAARHTVREVSVSVPWNGPTRGTAAHVRALAARGIAASALGGTPEWTMDAASAVTWTERALRGGLFTGIHLDIEPWALPDWPADADPLLDRLVRTVRAVADSAGRVPIEIDLPGWLARTHPEAFVALVRAADAITIMAYRDTAAAILAEAAAAVEIAETRARSFRIGVDAVPALEPGTTFADDGADALARHTAVVAATLARHPEFCGIAVHDLAAWRALRP</sequence>
<accession>A0A7D4PP78</accession>
<gene>
    <name evidence="1" type="ORF">HQM25_15470</name>
</gene>